<evidence type="ECO:0000313" key="8">
    <source>
        <dbReference type="Proteomes" id="UP000272503"/>
    </source>
</evidence>
<dbReference type="PANTHER" id="PTHR43133:SF25">
    <property type="entry name" value="RNA POLYMERASE SIGMA FACTOR RFAY-RELATED"/>
    <property type="match status" value="1"/>
</dbReference>
<dbReference type="GO" id="GO:0003677">
    <property type="term" value="F:DNA binding"/>
    <property type="evidence" value="ECO:0007669"/>
    <property type="project" value="InterPro"/>
</dbReference>
<evidence type="ECO:0000256" key="2">
    <source>
        <dbReference type="ARBA" id="ARBA00023015"/>
    </source>
</evidence>
<sequence>MNPNSVVTAAQRQAFTRLYEDQYERLFRFVLRRVDNHADAADLTAETFRRAWERGLHERTVPGSAWLFATARNTIGDLYRSRERSGRLATRLAEPGDLTSAVADFDGVYGALDSLAEADRELLRLRYWDDLDAAEIAGILGVSAAALWVRLHRARRRFSESYKSIERGSTS</sequence>
<gene>
    <name evidence="7" type="ORF">D9V32_14785</name>
</gene>
<keyword evidence="3" id="KW-0731">Sigma factor</keyword>
<keyword evidence="2" id="KW-0805">Transcription regulation</keyword>
<dbReference type="Gene3D" id="1.10.1740.10">
    <property type="match status" value="1"/>
</dbReference>
<dbReference type="SUPFAM" id="SSF88946">
    <property type="entry name" value="Sigma2 domain of RNA polymerase sigma factors"/>
    <property type="match status" value="1"/>
</dbReference>
<feature type="domain" description="RNA polymerase sigma factor 70 region 4 type 2" evidence="6">
    <location>
        <begin position="109"/>
        <end position="157"/>
    </location>
</feature>
<dbReference type="SUPFAM" id="SSF88659">
    <property type="entry name" value="Sigma3 and sigma4 domains of RNA polymerase sigma factors"/>
    <property type="match status" value="1"/>
</dbReference>
<comment type="caution">
    <text evidence="7">The sequence shown here is derived from an EMBL/GenBank/DDBJ whole genome shotgun (WGS) entry which is preliminary data.</text>
</comment>
<evidence type="ECO:0000256" key="3">
    <source>
        <dbReference type="ARBA" id="ARBA00023082"/>
    </source>
</evidence>
<dbReference type="InterPro" id="IPR014284">
    <property type="entry name" value="RNA_pol_sigma-70_dom"/>
</dbReference>
<dbReference type="InterPro" id="IPR013324">
    <property type="entry name" value="RNA_pol_sigma_r3/r4-like"/>
</dbReference>
<dbReference type="GO" id="GO:0016987">
    <property type="term" value="F:sigma factor activity"/>
    <property type="evidence" value="ECO:0007669"/>
    <property type="project" value="UniProtKB-KW"/>
</dbReference>
<evidence type="ECO:0000259" key="6">
    <source>
        <dbReference type="Pfam" id="PF08281"/>
    </source>
</evidence>
<dbReference type="RefSeq" id="WP_121649690.1">
    <property type="nucleotide sequence ID" value="NZ_RCUX01000015.1"/>
</dbReference>
<dbReference type="OrthoDB" id="4184921at2"/>
<dbReference type="InterPro" id="IPR007627">
    <property type="entry name" value="RNA_pol_sigma70_r2"/>
</dbReference>
<dbReference type="InterPro" id="IPR039425">
    <property type="entry name" value="RNA_pol_sigma-70-like"/>
</dbReference>
<keyword evidence="8" id="KW-1185">Reference proteome</keyword>
<protein>
    <submittedName>
        <fullName evidence="7">Sigma-70 family RNA polymerase sigma factor</fullName>
    </submittedName>
</protein>
<proteinExistence type="inferred from homology"/>
<dbReference type="Proteomes" id="UP000272503">
    <property type="component" value="Unassembled WGS sequence"/>
</dbReference>
<evidence type="ECO:0000256" key="1">
    <source>
        <dbReference type="ARBA" id="ARBA00010641"/>
    </source>
</evidence>
<evidence type="ECO:0000256" key="4">
    <source>
        <dbReference type="ARBA" id="ARBA00023163"/>
    </source>
</evidence>
<dbReference type="Pfam" id="PF08281">
    <property type="entry name" value="Sigma70_r4_2"/>
    <property type="match status" value="1"/>
</dbReference>
<keyword evidence="4" id="KW-0804">Transcription</keyword>
<evidence type="ECO:0000259" key="5">
    <source>
        <dbReference type="Pfam" id="PF04542"/>
    </source>
</evidence>
<feature type="domain" description="RNA polymerase sigma-70 region 2" evidence="5">
    <location>
        <begin position="18"/>
        <end position="84"/>
    </location>
</feature>
<dbReference type="NCBIfam" id="TIGR02937">
    <property type="entry name" value="sigma70-ECF"/>
    <property type="match status" value="1"/>
</dbReference>
<dbReference type="Pfam" id="PF04542">
    <property type="entry name" value="Sigma70_r2"/>
    <property type="match status" value="1"/>
</dbReference>
<evidence type="ECO:0000313" key="7">
    <source>
        <dbReference type="EMBL" id="RLP73192.1"/>
    </source>
</evidence>
<accession>A0A3L7A178</accession>
<dbReference type="InterPro" id="IPR013249">
    <property type="entry name" value="RNA_pol_sigma70_r4_t2"/>
</dbReference>
<dbReference type="EMBL" id="RCUX01000015">
    <property type="protein sequence ID" value="RLP73192.1"/>
    <property type="molecule type" value="Genomic_DNA"/>
</dbReference>
<dbReference type="PANTHER" id="PTHR43133">
    <property type="entry name" value="RNA POLYMERASE ECF-TYPE SIGMA FACTO"/>
    <property type="match status" value="1"/>
</dbReference>
<dbReference type="CDD" id="cd06171">
    <property type="entry name" value="Sigma70_r4"/>
    <property type="match status" value="1"/>
</dbReference>
<dbReference type="InterPro" id="IPR036388">
    <property type="entry name" value="WH-like_DNA-bd_sf"/>
</dbReference>
<comment type="similarity">
    <text evidence="1">Belongs to the sigma-70 factor family. ECF subfamily.</text>
</comment>
<dbReference type="Gene3D" id="1.10.10.10">
    <property type="entry name" value="Winged helix-like DNA-binding domain superfamily/Winged helix DNA-binding domain"/>
    <property type="match status" value="1"/>
</dbReference>
<reference evidence="7 8" key="1">
    <citation type="submission" date="2018-10" db="EMBL/GenBank/DDBJ databases">
        <authorList>
            <person name="Li J."/>
        </authorList>
    </citation>
    <scope>NUCLEOTIDE SEQUENCE [LARGE SCALE GENOMIC DNA]</scope>
    <source>
        <strain evidence="7 8">IF 016277</strain>
    </source>
</reference>
<dbReference type="GO" id="GO:0006352">
    <property type="term" value="P:DNA-templated transcription initiation"/>
    <property type="evidence" value="ECO:0007669"/>
    <property type="project" value="InterPro"/>
</dbReference>
<dbReference type="InterPro" id="IPR013325">
    <property type="entry name" value="RNA_pol_sigma_r2"/>
</dbReference>
<dbReference type="AlphaFoldDB" id="A0A3L7A178"/>
<organism evidence="7 8">
    <name type="scientific">Mycetocola tolaasinivorans</name>
    <dbReference type="NCBI Taxonomy" id="76635"/>
    <lineage>
        <taxon>Bacteria</taxon>
        <taxon>Bacillati</taxon>
        <taxon>Actinomycetota</taxon>
        <taxon>Actinomycetes</taxon>
        <taxon>Micrococcales</taxon>
        <taxon>Microbacteriaceae</taxon>
        <taxon>Mycetocola</taxon>
    </lineage>
</organism>
<name>A0A3L7A178_9MICO</name>